<protein>
    <submittedName>
        <fullName evidence="1">Uncharacterized protein</fullName>
    </submittedName>
</protein>
<gene>
    <name evidence="1" type="ORF">ACKI1S_37455</name>
</gene>
<evidence type="ECO:0000313" key="1">
    <source>
        <dbReference type="EMBL" id="MFM9651821.1"/>
    </source>
</evidence>
<evidence type="ECO:0000313" key="2">
    <source>
        <dbReference type="Proteomes" id="UP001631993"/>
    </source>
</evidence>
<dbReference type="EMBL" id="JBJVNE010000023">
    <property type="protein sequence ID" value="MFM9651821.1"/>
    <property type="molecule type" value="Genomic_DNA"/>
</dbReference>
<name>A0ABW9IV17_STRGJ</name>
<keyword evidence="2" id="KW-1185">Reference proteome</keyword>
<comment type="caution">
    <text evidence="1">The sequence shown here is derived from an EMBL/GenBank/DDBJ whole genome shotgun (WGS) entry which is preliminary data.</text>
</comment>
<organism evidence="1 2">
    <name type="scientific">Streptomyces galilaeus</name>
    <dbReference type="NCBI Taxonomy" id="33899"/>
    <lineage>
        <taxon>Bacteria</taxon>
        <taxon>Bacillati</taxon>
        <taxon>Actinomycetota</taxon>
        <taxon>Actinomycetes</taxon>
        <taxon>Kitasatosporales</taxon>
        <taxon>Streptomycetaceae</taxon>
        <taxon>Streptomyces</taxon>
    </lineage>
</organism>
<accession>A0ABW9IV17</accession>
<dbReference type="RefSeq" id="WP_409085440.1">
    <property type="nucleotide sequence ID" value="NZ_JBJVMW010000027.1"/>
</dbReference>
<proteinExistence type="predicted"/>
<sequence>MMTMQALRCQICTNPARTPLGLIFLTGPHDHSSGTAEVLTNQPPVYARHLRTAARLCPHLDDNPTVFLAQSAPLYGTTGTLYGLGADGVQPVAQPGPPLPYGHPDMRCFLASQQIRRVHSFRTVDLDELLHDLRTHTP</sequence>
<reference evidence="1 2" key="1">
    <citation type="submission" date="2024-12" db="EMBL/GenBank/DDBJ databases">
        <title>Forecasting of Potato common scab and diversities of Pathogenic streptomyces spp. in china.</title>
        <authorList>
            <person name="Handique U."/>
            <person name="Wu J."/>
        </authorList>
    </citation>
    <scope>NUCLEOTIDE SEQUENCE [LARGE SCALE GENOMIC DNA]</scope>
    <source>
        <strain evidence="1 2">ZRIMU1585</strain>
    </source>
</reference>
<dbReference type="Proteomes" id="UP001631993">
    <property type="component" value="Unassembled WGS sequence"/>
</dbReference>